<proteinExistence type="predicted"/>
<name>A0ABT5LUR2_9GAMM</name>
<accession>A0ABT5LUR2</accession>
<dbReference type="RefSeq" id="WP_273576479.1">
    <property type="nucleotide sequence ID" value="NZ_JAQRFN010000019.1"/>
</dbReference>
<gene>
    <name evidence="1" type="ORF">PSI14_14075</name>
</gene>
<organism evidence="1 2">
    <name type="scientific">Xenorhabdus anantnagensis</name>
    <dbReference type="NCBI Taxonomy" id="3025875"/>
    <lineage>
        <taxon>Bacteria</taxon>
        <taxon>Pseudomonadati</taxon>
        <taxon>Pseudomonadota</taxon>
        <taxon>Gammaproteobacteria</taxon>
        <taxon>Enterobacterales</taxon>
        <taxon>Morganellaceae</taxon>
        <taxon>Xenorhabdus</taxon>
    </lineage>
</organism>
<keyword evidence="2" id="KW-1185">Reference proteome</keyword>
<dbReference type="Proteomes" id="UP001220225">
    <property type="component" value="Unassembled WGS sequence"/>
</dbReference>
<dbReference type="EMBL" id="JAQRFN010000019">
    <property type="protein sequence ID" value="MDC9597944.1"/>
    <property type="molecule type" value="Genomic_DNA"/>
</dbReference>
<comment type="caution">
    <text evidence="1">The sequence shown here is derived from an EMBL/GenBank/DDBJ whole genome shotgun (WGS) entry which is preliminary data.</text>
</comment>
<protein>
    <submittedName>
        <fullName evidence="1">Uncharacterized protein</fullName>
    </submittedName>
</protein>
<evidence type="ECO:0000313" key="2">
    <source>
        <dbReference type="Proteomes" id="UP001220225"/>
    </source>
</evidence>
<reference evidence="1 2" key="1">
    <citation type="submission" date="2023-02" db="EMBL/GenBank/DDBJ databases">
        <title>Entomopathogenic bacteria.</title>
        <authorList>
            <person name="Machado R.A."/>
        </authorList>
    </citation>
    <scope>NUCLEOTIDE SEQUENCE [LARGE SCALE GENOMIC DNA]</scope>
    <source>
        <strain evidence="1 2">XENO-2</strain>
    </source>
</reference>
<evidence type="ECO:0000313" key="1">
    <source>
        <dbReference type="EMBL" id="MDC9597944.1"/>
    </source>
</evidence>
<sequence length="58" mass="6216">MVHRQNSFLLAALYGSENHSLLNPAGCQNTEDDLMTGKGGVVYCVVDDLAGCTGPRFE</sequence>